<accession>A0ABS2JYN8</accession>
<name>A0ABS2JYN8_9GAMM</name>
<evidence type="ECO:0000313" key="1">
    <source>
        <dbReference type="EMBL" id="MBM7124117.1"/>
    </source>
</evidence>
<reference evidence="1" key="1">
    <citation type="submission" date="2020-10" db="EMBL/GenBank/DDBJ databases">
        <title>Phylogeny of dyella-like bacteria.</title>
        <authorList>
            <person name="Fu J."/>
        </authorList>
    </citation>
    <scope>NUCLEOTIDE SEQUENCE</scope>
    <source>
        <strain evidence="1">DHOC52</strain>
    </source>
</reference>
<dbReference type="RefSeq" id="WP_204679088.1">
    <property type="nucleotide sequence ID" value="NZ_BSNR01000006.1"/>
</dbReference>
<organism evidence="1 2">
    <name type="scientific">Dyella flava</name>
    <dbReference type="NCBI Taxonomy" id="1920170"/>
    <lineage>
        <taxon>Bacteria</taxon>
        <taxon>Pseudomonadati</taxon>
        <taxon>Pseudomonadota</taxon>
        <taxon>Gammaproteobacteria</taxon>
        <taxon>Lysobacterales</taxon>
        <taxon>Rhodanobacteraceae</taxon>
        <taxon>Dyella</taxon>
    </lineage>
</organism>
<evidence type="ECO:0000313" key="2">
    <source>
        <dbReference type="Proteomes" id="UP001430149"/>
    </source>
</evidence>
<comment type="caution">
    <text evidence="1">The sequence shown here is derived from an EMBL/GenBank/DDBJ whole genome shotgun (WGS) entry which is preliminary data.</text>
</comment>
<proteinExistence type="predicted"/>
<sequence length="90" mass="9871">MGYITADLARSSIEQEARQRAIASGAKGLGFGGQIVPASQFKVGSAVRWPFVTVGYYAVPFDLHATVHEETYLVLPWGKYVLSNRADRLL</sequence>
<protein>
    <submittedName>
        <fullName evidence="1">Uncharacterized protein</fullName>
    </submittedName>
</protein>
<dbReference type="Proteomes" id="UP001430149">
    <property type="component" value="Unassembled WGS sequence"/>
</dbReference>
<keyword evidence="2" id="KW-1185">Reference proteome</keyword>
<dbReference type="EMBL" id="JADIKE010000024">
    <property type="protein sequence ID" value="MBM7124117.1"/>
    <property type="molecule type" value="Genomic_DNA"/>
</dbReference>
<gene>
    <name evidence="1" type="ORF">ISP19_01885</name>
</gene>